<keyword evidence="6" id="KW-1185">Reference proteome</keyword>
<dbReference type="KEGG" id="mcad:Pan265_05740"/>
<dbReference type="GO" id="GO:0016829">
    <property type="term" value="F:lyase activity"/>
    <property type="evidence" value="ECO:0007669"/>
    <property type="project" value="UniProtKB-KW"/>
</dbReference>
<proteinExistence type="predicted"/>
<feature type="domain" description="Alginate lyase" evidence="4">
    <location>
        <begin position="79"/>
        <end position="355"/>
    </location>
</feature>
<keyword evidence="1 3" id="KW-0732">Signal</keyword>
<evidence type="ECO:0000313" key="6">
    <source>
        <dbReference type="Proteomes" id="UP000320386"/>
    </source>
</evidence>
<dbReference type="EMBL" id="CP036280">
    <property type="protein sequence ID" value="QDU70739.1"/>
    <property type="molecule type" value="Genomic_DNA"/>
</dbReference>
<dbReference type="Pfam" id="PF05426">
    <property type="entry name" value="Alginate_lyase"/>
    <property type="match status" value="1"/>
</dbReference>
<dbReference type="Proteomes" id="UP000320386">
    <property type="component" value="Chromosome"/>
</dbReference>
<feature type="chain" id="PRO_5021796249" evidence="3">
    <location>
        <begin position="30"/>
        <end position="415"/>
    </location>
</feature>
<dbReference type="Gene3D" id="1.50.10.100">
    <property type="entry name" value="Chondroitin AC/alginate lyase"/>
    <property type="match status" value="1"/>
</dbReference>
<dbReference type="AlphaFoldDB" id="A0A518BUU6"/>
<evidence type="ECO:0000256" key="1">
    <source>
        <dbReference type="ARBA" id="ARBA00022729"/>
    </source>
</evidence>
<keyword evidence="2 5" id="KW-0456">Lyase</keyword>
<accession>A0A518BUU6</accession>
<organism evidence="5 6">
    <name type="scientific">Mucisphaera calidilacus</name>
    <dbReference type="NCBI Taxonomy" id="2527982"/>
    <lineage>
        <taxon>Bacteria</taxon>
        <taxon>Pseudomonadati</taxon>
        <taxon>Planctomycetota</taxon>
        <taxon>Phycisphaerae</taxon>
        <taxon>Phycisphaerales</taxon>
        <taxon>Phycisphaeraceae</taxon>
        <taxon>Mucisphaera</taxon>
    </lineage>
</organism>
<evidence type="ECO:0000313" key="5">
    <source>
        <dbReference type="EMBL" id="QDU70739.1"/>
    </source>
</evidence>
<evidence type="ECO:0000256" key="3">
    <source>
        <dbReference type="SAM" id="SignalP"/>
    </source>
</evidence>
<gene>
    <name evidence="5" type="ORF">Pan265_05740</name>
</gene>
<dbReference type="InterPro" id="IPR008929">
    <property type="entry name" value="Chondroitin_lyas"/>
</dbReference>
<name>A0A518BUU6_9BACT</name>
<evidence type="ECO:0000256" key="2">
    <source>
        <dbReference type="ARBA" id="ARBA00023239"/>
    </source>
</evidence>
<dbReference type="SUPFAM" id="SSF48230">
    <property type="entry name" value="Chondroitin AC/alginate lyase"/>
    <property type="match status" value="1"/>
</dbReference>
<dbReference type="InterPro" id="IPR008397">
    <property type="entry name" value="Alginate_lyase_dom"/>
</dbReference>
<dbReference type="GO" id="GO:0042597">
    <property type="term" value="C:periplasmic space"/>
    <property type="evidence" value="ECO:0007669"/>
    <property type="project" value="InterPro"/>
</dbReference>
<sequence length="415" mass="47196" precursor="true">MVTMPRFTPLLVLVAALLHAMLVSPAVMAQDLPQVYITDPARLAAVRERVRAGDPSLQRAMDELILLAEASMDKPMISVVEKPKAPPSGDFNDYVSLSPYWWPDPSKPDGLPYIRRDGEINPERYEYDVDKLGTFGETVRWLGFAYYFTGEERYAREAVKRVRHFLLDPETRMNPRVQYGQFIPGRNEGRKYGIIETLRLRWVPDAISLLAESEAMTEEDLAGARQWFADYARWLDTSEFGVGEREGPNNHGTWCTAQTAYFALAGGDEELVRKMAALIPDRIAAQIEPDGRQPHELARTRAMDYSEFNLRGHTEMAVLAERVGIDLWSFETEDGRSLERAYAFLMPYLSGEKPWPYKQISDPKHDYYAQSLRRMAIATNDPVYEETVASLSDLTGAGRVYLDLIISLPEDFPKP</sequence>
<protein>
    <submittedName>
        <fullName evidence="5">Poly(Beta-D-mannuronate) lyase</fullName>
    </submittedName>
</protein>
<evidence type="ECO:0000259" key="4">
    <source>
        <dbReference type="Pfam" id="PF05426"/>
    </source>
</evidence>
<dbReference type="OrthoDB" id="428577at2"/>
<reference evidence="5 6" key="1">
    <citation type="submission" date="2019-02" db="EMBL/GenBank/DDBJ databases">
        <title>Deep-cultivation of Planctomycetes and their phenomic and genomic characterization uncovers novel biology.</title>
        <authorList>
            <person name="Wiegand S."/>
            <person name="Jogler M."/>
            <person name="Boedeker C."/>
            <person name="Pinto D."/>
            <person name="Vollmers J."/>
            <person name="Rivas-Marin E."/>
            <person name="Kohn T."/>
            <person name="Peeters S.H."/>
            <person name="Heuer A."/>
            <person name="Rast P."/>
            <person name="Oberbeckmann S."/>
            <person name="Bunk B."/>
            <person name="Jeske O."/>
            <person name="Meyerdierks A."/>
            <person name="Storesund J.E."/>
            <person name="Kallscheuer N."/>
            <person name="Luecker S."/>
            <person name="Lage O.M."/>
            <person name="Pohl T."/>
            <person name="Merkel B.J."/>
            <person name="Hornburger P."/>
            <person name="Mueller R.-W."/>
            <person name="Bruemmer F."/>
            <person name="Labrenz M."/>
            <person name="Spormann A.M."/>
            <person name="Op den Camp H."/>
            <person name="Overmann J."/>
            <person name="Amann R."/>
            <person name="Jetten M.S.M."/>
            <person name="Mascher T."/>
            <person name="Medema M.H."/>
            <person name="Devos D.P."/>
            <person name="Kaster A.-K."/>
            <person name="Ovreas L."/>
            <person name="Rohde M."/>
            <person name="Galperin M.Y."/>
            <person name="Jogler C."/>
        </authorList>
    </citation>
    <scope>NUCLEOTIDE SEQUENCE [LARGE SCALE GENOMIC DNA]</scope>
    <source>
        <strain evidence="5 6">Pan265</strain>
    </source>
</reference>
<feature type="signal peptide" evidence="3">
    <location>
        <begin position="1"/>
        <end position="29"/>
    </location>
</feature>